<sequence>MPQLMINIPVQQVATIINSMNEGEMETLLLLLSEEGKELVKRSEDFKNKKVKYLSRDEVFDV</sequence>
<dbReference type="EMBL" id="FWEV01000077">
    <property type="protein sequence ID" value="SLM29127.1"/>
    <property type="molecule type" value="Genomic_DNA"/>
</dbReference>
<reference evidence="1" key="1">
    <citation type="submission" date="2017-03" db="EMBL/GenBank/DDBJ databases">
        <authorList>
            <person name="Afonso C.L."/>
            <person name="Miller P.J."/>
            <person name="Scott M.A."/>
            <person name="Spackman E."/>
            <person name="Goraichik I."/>
            <person name="Dimitrov K.M."/>
            <person name="Suarez D.L."/>
            <person name="Swayne D.E."/>
        </authorList>
    </citation>
    <scope>NUCLEOTIDE SEQUENCE [LARGE SCALE GENOMIC DNA]</scope>
    <source>
        <strain evidence="1">PRJEB14757</strain>
    </source>
</reference>
<dbReference type="Proteomes" id="UP000191931">
    <property type="component" value="Unassembled WGS sequence"/>
</dbReference>
<protein>
    <submittedName>
        <fullName evidence="1">Uncharacterized protein</fullName>
    </submittedName>
</protein>
<organism evidence="1 2">
    <name type="scientific">Desulfamplus magnetovallimortis</name>
    <dbReference type="NCBI Taxonomy" id="1246637"/>
    <lineage>
        <taxon>Bacteria</taxon>
        <taxon>Pseudomonadati</taxon>
        <taxon>Thermodesulfobacteriota</taxon>
        <taxon>Desulfobacteria</taxon>
        <taxon>Desulfobacterales</taxon>
        <taxon>Desulfobacteraceae</taxon>
        <taxon>Desulfamplus</taxon>
    </lineage>
</organism>
<name>A0A1W1H9G6_9BACT</name>
<accession>A0A1W1H9G6</accession>
<proteinExistence type="predicted"/>
<dbReference type="STRING" id="1246637.MTBBW1_1680039"/>
<evidence type="ECO:0000313" key="2">
    <source>
        <dbReference type="Proteomes" id="UP000191931"/>
    </source>
</evidence>
<gene>
    <name evidence="1" type="ORF">MTBBW1_1680039</name>
</gene>
<dbReference type="RefSeq" id="WP_080805830.1">
    <property type="nucleotide sequence ID" value="NZ_LT828551.1"/>
</dbReference>
<dbReference type="AlphaFoldDB" id="A0A1W1H9G6"/>
<evidence type="ECO:0000313" key="1">
    <source>
        <dbReference type="EMBL" id="SLM29127.1"/>
    </source>
</evidence>
<keyword evidence="2" id="KW-1185">Reference proteome</keyword>